<evidence type="ECO:0000256" key="2">
    <source>
        <dbReference type="SAM" id="SignalP"/>
    </source>
</evidence>
<evidence type="ECO:0000313" key="4">
    <source>
        <dbReference type="EMBL" id="OJT11390.1"/>
    </source>
</evidence>
<feature type="chain" id="PRO_5012431367" description="Deoxyribonuclease NucA/NucB domain-containing protein" evidence="2">
    <location>
        <begin position="20"/>
        <end position="930"/>
    </location>
</feature>
<dbReference type="Proteomes" id="UP000184267">
    <property type="component" value="Unassembled WGS sequence"/>
</dbReference>
<evidence type="ECO:0000313" key="5">
    <source>
        <dbReference type="Proteomes" id="UP000184267"/>
    </source>
</evidence>
<comment type="caution">
    <text evidence="4">The sequence shown here is derived from an EMBL/GenBank/DDBJ whole genome shotgun (WGS) entry which is preliminary data.</text>
</comment>
<accession>A0A1M2VV56</accession>
<name>A0A1M2VV56_TRAPU</name>
<reference evidence="4 5" key="1">
    <citation type="submission" date="2016-10" db="EMBL/GenBank/DDBJ databases">
        <title>Genome sequence of the basidiomycete white-rot fungus Trametes pubescens.</title>
        <authorList>
            <person name="Makela M.R."/>
            <person name="Granchi Z."/>
            <person name="Peng M."/>
            <person name="De Vries R.P."/>
            <person name="Grigoriev I."/>
            <person name="Riley R."/>
            <person name="Hilden K."/>
        </authorList>
    </citation>
    <scope>NUCLEOTIDE SEQUENCE [LARGE SCALE GENOMIC DNA]</scope>
    <source>
        <strain evidence="4 5">FBCC735</strain>
    </source>
</reference>
<feature type="signal peptide" evidence="2">
    <location>
        <begin position="1"/>
        <end position="19"/>
    </location>
</feature>
<dbReference type="Pfam" id="PF14040">
    <property type="entry name" value="DNase_NucA_NucB"/>
    <property type="match status" value="1"/>
</dbReference>
<dbReference type="InterPro" id="IPR029476">
    <property type="entry name" value="DNase_NucA_NucB"/>
</dbReference>
<protein>
    <recommendedName>
        <fullName evidence="3">Deoxyribonuclease NucA/NucB domain-containing protein</fullName>
    </recommendedName>
</protein>
<dbReference type="OMA" id="DIANWTG"/>
<dbReference type="OrthoDB" id="2734890at2759"/>
<proteinExistence type="predicted"/>
<feature type="domain" description="Deoxyribonuclease NucA/NucB" evidence="3">
    <location>
        <begin position="416"/>
        <end position="491"/>
    </location>
</feature>
<evidence type="ECO:0000259" key="3">
    <source>
        <dbReference type="Pfam" id="PF14040"/>
    </source>
</evidence>
<sequence length="930" mass="96402">MLPMRTALLLSPFLGATFASVIPEVRDIQARAGAVNGSCISAPDTACVSLVGLCVAKIAAGQIGSTAYWTDSVCVAAATCATMASVLDAACCAGTCRTPLQIGSLDVTTVYRSMVGTSCTSQTASSCTLKSQPFIDWFYGTIQTTGTNLWPDSGDDVLDRWQDIANWTGFCAGDGCVDGAIPYSNLNDWFHYSTAIIATTPGTPQYVDVFPTLEENIDNFTPNIFWPCQLDEQADCWWDYGPPPAGTFGSGLETLQVKARPTPLVTAMQTKFTATVTGNSSSPFGRATFQPPNVPPPVYVNGELFPLVLNGSPVKWNVTTSLVAADDSLDFDAPSVITPDLQTTPNASGDLSELAIVPGACRGPIDIPTTLPTLTYFCPFFPGICQNIRSHPDWNAATNTMELTYDPFDGGKRRGAVCDKDVRAAMQASGICDPRQHDPNYWKISCDEFPFSSSLEGGSGNVVLLAVANAEQDLQGTLQSSITYLRRRRNNGKTSWGKASQCHRYQIKLVDTVPAGAPAKAIGSLDAGSQFFAKAGVTFKYVTNSNAAKPRPPTFPADTSYNPTQTAVVLPKTQGKSKVNCLVCPKPSPSPVPRDLRAEEEPSAPLDEPVSSPASLITAARELVKRQASSCTVPAGPALPTTSAGASAVAAASASSASAAAAAAIAALASASNASAAEAAAAAAAISAANVLGPAAAALATAASDASLAAAIAASQAAITAAQSALNTIFSLGPDIPDWLTKIVQQVSSSTSAVSDAVDSSSNVVNPATLVPPDVDPSRDPVVNSGPPAGLPAAACFGAGSKGFLKIGDTYFVNENGKAPATLVDVGSNAFFGLTLPTNYALVPVDGCSGMYQWTGGAALQADFQVDCSTMELGSYWNGEKQACYAYSEADVPDLFLVLCGNNIGNIYSCLQAANAFGTLNPAFISWATS</sequence>
<feature type="region of interest" description="Disordered" evidence="1">
    <location>
        <begin position="581"/>
        <end position="612"/>
    </location>
</feature>
<dbReference type="AlphaFoldDB" id="A0A1M2VV56"/>
<dbReference type="EMBL" id="MNAD01000647">
    <property type="protein sequence ID" value="OJT11390.1"/>
    <property type="molecule type" value="Genomic_DNA"/>
</dbReference>
<evidence type="ECO:0000256" key="1">
    <source>
        <dbReference type="SAM" id="MobiDB-lite"/>
    </source>
</evidence>
<keyword evidence="2" id="KW-0732">Signal</keyword>
<keyword evidence="5" id="KW-1185">Reference proteome</keyword>
<gene>
    <name evidence="4" type="ORF">TRAPUB_12085</name>
</gene>
<organism evidence="4 5">
    <name type="scientific">Trametes pubescens</name>
    <name type="common">White-rot fungus</name>
    <dbReference type="NCBI Taxonomy" id="154538"/>
    <lineage>
        <taxon>Eukaryota</taxon>
        <taxon>Fungi</taxon>
        <taxon>Dikarya</taxon>
        <taxon>Basidiomycota</taxon>
        <taxon>Agaricomycotina</taxon>
        <taxon>Agaricomycetes</taxon>
        <taxon>Polyporales</taxon>
        <taxon>Polyporaceae</taxon>
        <taxon>Trametes</taxon>
    </lineage>
</organism>